<dbReference type="InterPro" id="IPR016181">
    <property type="entry name" value="Acyl_CoA_acyltransferase"/>
</dbReference>
<keyword evidence="3" id="KW-1185">Reference proteome</keyword>
<name>A0ABY3RED5_9BRAD</name>
<evidence type="ECO:0000313" key="2">
    <source>
        <dbReference type="EMBL" id="UFZ05058.1"/>
    </source>
</evidence>
<dbReference type="PROSITE" id="PS51186">
    <property type="entry name" value="GNAT"/>
    <property type="match status" value="1"/>
</dbReference>
<dbReference type="SUPFAM" id="SSF55729">
    <property type="entry name" value="Acyl-CoA N-acyltransferases (Nat)"/>
    <property type="match status" value="1"/>
</dbReference>
<reference evidence="2" key="1">
    <citation type="journal article" date="2024" name="Antonie Van Leeuwenhoek">
        <title>Bradyrhizobium ontarionense sp. nov., a novel bacterial symbiont isolated from Aeschynomene indica (Indian jointvetch), harbours photosynthesis, nitrogen fixation and nitrous oxide (N2O) reductase genes.</title>
        <authorList>
            <person name="Bromfield E.S.P."/>
            <person name="Cloutier S."/>
        </authorList>
    </citation>
    <scope>NUCLEOTIDE SEQUENCE</scope>
    <source>
        <strain evidence="2">A19</strain>
    </source>
</reference>
<dbReference type="Gene3D" id="3.40.630.30">
    <property type="match status" value="1"/>
</dbReference>
<evidence type="ECO:0000259" key="1">
    <source>
        <dbReference type="PROSITE" id="PS51186"/>
    </source>
</evidence>
<organism evidence="2 3">
    <name type="scientific">Bradyrhizobium ontarionense</name>
    <dbReference type="NCBI Taxonomy" id="2898149"/>
    <lineage>
        <taxon>Bacteria</taxon>
        <taxon>Pseudomonadati</taxon>
        <taxon>Pseudomonadota</taxon>
        <taxon>Alphaproteobacteria</taxon>
        <taxon>Hyphomicrobiales</taxon>
        <taxon>Nitrobacteraceae</taxon>
        <taxon>Bradyrhizobium</taxon>
    </lineage>
</organism>
<accession>A0ABY3RED5</accession>
<sequence length="273" mass="29238">MVAITGEQRAAEAIEVKAWQDLLDVMPAQLKTEIGGDGRIVGGALVISARNVPLVTFNRVIGLGLERPVERHDLREIARQMRSASAPVAQLQIAPFALSSGLEADLADEGFGRAPTVWAKMGRRTARPPVFDTEFTIDLAGPADAELYADTVLAGFGMPRSFSPWLAALPGRAGWRCYLARAAGETLAAAALYLDGDSAWLGMAATLPTSRKRGAQSALIARRIADAAALGKSWAFTETGILDGPNPSLANMERAGFECLHERTNWVLKGWSR</sequence>
<dbReference type="InterPro" id="IPR000182">
    <property type="entry name" value="GNAT_dom"/>
</dbReference>
<dbReference type="RefSeq" id="WP_231322723.1">
    <property type="nucleotide sequence ID" value="NZ_CP088156.1"/>
</dbReference>
<proteinExistence type="predicted"/>
<feature type="domain" description="N-acetyltransferase" evidence="1">
    <location>
        <begin position="135"/>
        <end position="273"/>
    </location>
</feature>
<dbReference type="Proteomes" id="UP001431010">
    <property type="component" value="Chromosome"/>
</dbReference>
<gene>
    <name evidence="2" type="ORF">LQG66_01685</name>
</gene>
<evidence type="ECO:0000313" key="3">
    <source>
        <dbReference type="Proteomes" id="UP001431010"/>
    </source>
</evidence>
<protein>
    <recommendedName>
        <fullName evidence="1">N-acetyltransferase domain-containing protein</fullName>
    </recommendedName>
</protein>
<dbReference type="EMBL" id="CP088156">
    <property type="protein sequence ID" value="UFZ05058.1"/>
    <property type="molecule type" value="Genomic_DNA"/>
</dbReference>